<dbReference type="GO" id="GO:0019877">
    <property type="term" value="P:diaminopimelate biosynthetic process"/>
    <property type="evidence" value="ECO:0007669"/>
    <property type="project" value="UniProtKB-ARBA"/>
</dbReference>
<keyword evidence="2" id="KW-0464">Manganese</keyword>
<feature type="domain" description="Peptidase M20 dimerisation" evidence="3">
    <location>
        <begin position="238"/>
        <end position="327"/>
    </location>
</feature>
<gene>
    <name evidence="4" type="ORF">GU243_13845</name>
</gene>
<dbReference type="InterPro" id="IPR002933">
    <property type="entry name" value="Peptidase_M20"/>
</dbReference>
<evidence type="ECO:0000256" key="1">
    <source>
        <dbReference type="ARBA" id="ARBA00022801"/>
    </source>
</evidence>
<evidence type="ECO:0000259" key="3">
    <source>
        <dbReference type="Pfam" id="PF07687"/>
    </source>
</evidence>
<proteinExistence type="predicted"/>
<dbReference type="Pfam" id="PF07687">
    <property type="entry name" value="M20_dimer"/>
    <property type="match status" value="1"/>
</dbReference>
<dbReference type="InterPro" id="IPR036264">
    <property type="entry name" value="Bact_exopeptidase_dim_dom"/>
</dbReference>
<sequence>MEFLRNWSWTAGSAAHILEGSQSTICGPPPFIRREHSVSVARILEDARELHGDIVQLRHDLHRHPELGLQLPRTQEKVLAALSDLPLEITLGKGLTSVGAVLRGTAGDPSAVDRPTVLLRADMDALPLQEETGVDFASETPNRMHACGHDLHTSMLVGAARLLAERRHQLAGDVVLMFQPAEELLAGAPMMIEEGILELSGRQADAAYGLHVFSAGGNTGRFETKAGVMMSAADALFVTVIGRGGHGSAPHQAKDPVPVLAEMILGLQHMVTRQFNAHDPVVVSVGMIKAGEAINVIPDTAEFGASLRMYSDEARAKMQTAIPRLLNGIASAHGLEVDINYHVGGRVTVTDEAHTAFAAEQIHELFGAERHHSLPAPLGGSEDFADVLARVPGSFICLDATPLAGGPDAAFNHSPRATFDDSVLVDGTALYTQLAVARLAQLAAA</sequence>
<organism evidence="4 5">
    <name type="scientific">Pseudarthrobacter psychrotolerans</name>
    <dbReference type="NCBI Taxonomy" id="2697569"/>
    <lineage>
        <taxon>Bacteria</taxon>
        <taxon>Bacillati</taxon>
        <taxon>Actinomycetota</taxon>
        <taxon>Actinomycetes</taxon>
        <taxon>Micrococcales</taxon>
        <taxon>Micrococcaceae</taxon>
        <taxon>Pseudarthrobacter</taxon>
    </lineage>
</organism>
<name>A0A6P1NJV2_9MICC</name>
<dbReference type="Gene3D" id="3.40.630.10">
    <property type="entry name" value="Zn peptidases"/>
    <property type="match status" value="1"/>
</dbReference>
<dbReference type="Proteomes" id="UP000464186">
    <property type="component" value="Chromosome"/>
</dbReference>
<evidence type="ECO:0000256" key="2">
    <source>
        <dbReference type="PIRSR" id="PIRSR005962-1"/>
    </source>
</evidence>
<dbReference type="GO" id="GO:0050118">
    <property type="term" value="F:N-acetyldiaminopimelate deacetylase activity"/>
    <property type="evidence" value="ECO:0007669"/>
    <property type="project" value="UniProtKB-ARBA"/>
</dbReference>
<dbReference type="PANTHER" id="PTHR11014:SF63">
    <property type="entry name" value="METALLOPEPTIDASE, PUTATIVE (AFU_ORTHOLOGUE AFUA_6G09600)-RELATED"/>
    <property type="match status" value="1"/>
</dbReference>
<dbReference type="SUPFAM" id="SSF55031">
    <property type="entry name" value="Bacterial exopeptidase dimerisation domain"/>
    <property type="match status" value="1"/>
</dbReference>
<dbReference type="InterPro" id="IPR017439">
    <property type="entry name" value="Amidohydrolase"/>
</dbReference>
<evidence type="ECO:0000313" key="5">
    <source>
        <dbReference type="Proteomes" id="UP000464186"/>
    </source>
</evidence>
<dbReference type="AlphaFoldDB" id="A0A6P1NJV2"/>
<feature type="binding site" evidence="2">
    <location>
        <position position="147"/>
    </location>
    <ligand>
        <name>Mn(2+)</name>
        <dbReference type="ChEBI" id="CHEBI:29035"/>
        <label>2</label>
    </ligand>
</feature>
<keyword evidence="5" id="KW-1185">Reference proteome</keyword>
<dbReference type="PANTHER" id="PTHR11014">
    <property type="entry name" value="PEPTIDASE M20 FAMILY MEMBER"/>
    <property type="match status" value="1"/>
</dbReference>
<feature type="binding site" evidence="2">
    <location>
        <position position="149"/>
    </location>
    <ligand>
        <name>Mn(2+)</name>
        <dbReference type="ChEBI" id="CHEBI:29035"/>
        <label>2</label>
    </ligand>
</feature>
<evidence type="ECO:0000313" key="4">
    <source>
        <dbReference type="EMBL" id="QHK20636.1"/>
    </source>
</evidence>
<dbReference type="Pfam" id="PF01546">
    <property type="entry name" value="Peptidase_M20"/>
    <property type="match status" value="1"/>
</dbReference>
<dbReference type="NCBIfam" id="TIGR01891">
    <property type="entry name" value="amidohydrolases"/>
    <property type="match status" value="1"/>
</dbReference>
<dbReference type="PIRSF" id="PIRSF005962">
    <property type="entry name" value="Pept_M20D_amidohydro"/>
    <property type="match status" value="1"/>
</dbReference>
<feature type="binding site" evidence="2">
    <location>
        <position position="183"/>
    </location>
    <ligand>
        <name>Mn(2+)</name>
        <dbReference type="ChEBI" id="CHEBI:29035"/>
        <label>2</label>
    </ligand>
</feature>
<dbReference type="GO" id="GO:0046872">
    <property type="term" value="F:metal ion binding"/>
    <property type="evidence" value="ECO:0007669"/>
    <property type="project" value="UniProtKB-KW"/>
</dbReference>
<keyword evidence="1 4" id="KW-0378">Hydrolase</keyword>
<comment type="cofactor">
    <cofactor evidence="2">
        <name>Mn(2+)</name>
        <dbReference type="ChEBI" id="CHEBI:29035"/>
    </cofactor>
    <text evidence="2">The Mn(2+) ion enhances activity.</text>
</comment>
<keyword evidence="2" id="KW-0479">Metal-binding</keyword>
<reference evidence="4 5" key="1">
    <citation type="submission" date="2020-01" db="EMBL/GenBank/DDBJ databases">
        <title>Pseudarthrobacter psychrotolerans sp. nov., isolated from antarctic soil.</title>
        <authorList>
            <person name="Shin Y."/>
            <person name="Park W."/>
        </authorList>
    </citation>
    <scope>NUCLEOTIDE SEQUENCE [LARGE SCALE GENOMIC DNA]</scope>
    <source>
        <strain evidence="4 5">YJ56</strain>
    </source>
</reference>
<dbReference type="KEGG" id="psey:GU243_13845"/>
<dbReference type="CDD" id="cd03886">
    <property type="entry name" value="M20_Acy1"/>
    <property type="match status" value="1"/>
</dbReference>
<protein>
    <submittedName>
        <fullName evidence="4">Amidohydrolase</fullName>
    </submittedName>
</protein>
<feature type="binding site" evidence="2">
    <location>
        <position position="413"/>
    </location>
    <ligand>
        <name>Mn(2+)</name>
        <dbReference type="ChEBI" id="CHEBI:29035"/>
        <label>2</label>
    </ligand>
</feature>
<dbReference type="EMBL" id="CP047898">
    <property type="protein sequence ID" value="QHK20636.1"/>
    <property type="molecule type" value="Genomic_DNA"/>
</dbReference>
<dbReference type="FunFam" id="3.30.70.360:FF:000001">
    <property type="entry name" value="N-acetyldiaminopimelate deacetylase"/>
    <property type="match status" value="1"/>
</dbReference>
<accession>A0A6P1NJV2</accession>
<dbReference type="SUPFAM" id="SSF53187">
    <property type="entry name" value="Zn-dependent exopeptidases"/>
    <property type="match status" value="1"/>
</dbReference>
<dbReference type="Gene3D" id="3.30.70.360">
    <property type="match status" value="1"/>
</dbReference>
<dbReference type="InterPro" id="IPR011650">
    <property type="entry name" value="Peptidase_M20_dimer"/>
</dbReference>
<feature type="binding site" evidence="2">
    <location>
        <position position="211"/>
    </location>
    <ligand>
        <name>Mn(2+)</name>
        <dbReference type="ChEBI" id="CHEBI:29035"/>
        <label>2</label>
    </ligand>
</feature>